<feature type="domain" description="EGF-like" evidence="2">
    <location>
        <begin position="582"/>
        <end position="614"/>
    </location>
</feature>
<protein>
    <recommendedName>
        <fullName evidence="2">EGF-like domain-containing protein</fullName>
    </recommendedName>
</protein>
<feature type="domain" description="EGF-like" evidence="2">
    <location>
        <begin position="509"/>
        <end position="540"/>
    </location>
</feature>
<dbReference type="InParanoid" id="B0WR42"/>
<dbReference type="Gene3D" id="2.10.25.10">
    <property type="entry name" value="Laminin"/>
    <property type="match status" value="13"/>
</dbReference>
<dbReference type="InterPro" id="IPR053255">
    <property type="entry name" value="EGF-like_domain"/>
</dbReference>
<dbReference type="AlphaFoldDB" id="B0WR42"/>
<feature type="domain" description="EGF-like" evidence="2">
    <location>
        <begin position="119"/>
        <end position="149"/>
    </location>
</feature>
<evidence type="ECO:0000313" key="4">
    <source>
        <dbReference type="EnsemblMetazoa" id="CPIJ009517-PA"/>
    </source>
</evidence>
<feature type="domain" description="EGF-like" evidence="2">
    <location>
        <begin position="263"/>
        <end position="296"/>
    </location>
</feature>
<dbReference type="SMART" id="SM00261">
    <property type="entry name" value="FU"/>
    <property type="match status" value="4"/>
</dbReference>
<name>B0WR42_CULQU</name>
<dbReference type="OrthoDB" id="409374at2759"/>
<accession>B0WR42</accession>
<dbReference type="InterPro" id="IPR000742">
    <property type="entry name" value="EGF"/>
</dbReference>
<dbReference type="eggNOG" id="KOG1218">
    <property type="taxonomic scope" value="Eukaryota"/>
</dbReference>
<feature type="domain" description="EGF-like" evidence="2">
    <location>
        <begin position="87"/>
        <end position="117"/>
    </location>
</feature>
<organism>
    <name type="scientific">Culex quinquefasciatus</name>
    <name type="common">Southern house mosquito</name>
    <name type="synonym">Culex pungens</name>
    <dbReference type="NCBI Taxonomy" id="7176"/>
    <lineage>
        <taxon>Eukaryota</taxon>
        <taxon>Metazoa</taxon>
        <taxon>Ecdysozoa</taxon>
        <taxon>Arthropoda</taxon>
        <taxon>Hexapoda</taxon>
        <taxon>Insecta</taxon>
        <taxon>Pterygota</taxon>
        <taxon>Neoptera</taxon>
        <taxon>Endopterygota</taxon>
        <taxon>Diptera</taxon>
        <taxon>Nematocera</taxon>
        <taxon>Culicoidea</taxon>
        <taxon>Culicidae</taxon>
        <taxon>Culicinae</taxon>
        <taxon>Culicini</taxon>
        <taxon>Culex</taxon>
        <taxon>Culex</taxon>
    </lineage>
</organism>
<dbReference type="Pfam" id="PF02363">
    <property type="entry name" value="C_tripleX"/>
    <property type="match status" value="12"/>
</dbReference>
<dbReference type="InterPro" id="IPR009030">
    <property type="entry name" value="Growth_fac_rcpt_cys_sf"/>
</dbReference>
<dbReference type="VEuPathDB" id="VectorBase:CQUJHB016302"/>
<feature type="domain" description="EGF-like" evidence="2">
    <location>
        <begin position="298"/>
        <end position="331"/>
    </location>
</feature>
<dbReference type="InterPro" id="IPR006212">
    <property type="entry name" value="Furin_repeat"/>
</dbReference>
<dbReference type="PANTHER" id="PTHR24047">
    <property type="entry name" value="FI01909P-RELATED"/>
    <property type="match status" value="1"/>
</dbReference>
<dbReference type="InterPro" id="IPR003341">
    <property type="entry name" value="Cys_rich_tripleX"/>
</dbReference>
<feature type="domain" description="EGF-like" evidence="2">
    <location>
        <begin position="333"/>
        <end position="366"/>
    </location>
</feature>
<feature type="domain" description="EGF-like" evidence="2">
    <location>
        <begin position="470"/>
        <end position="507"/>
    </location>
</feature>
<dbReference type="SUPFAM" id="SSF57184">
    <property type="entry name" value="Growth factor receptor domain"/>
    <property type="match status" value="3"/>
</dbReference>
<dbReference type="OMA" id="SERCENG"/>
<dbReference type="Proteomes" id="UP000002320">
    <property type="component" value="Unassembled WGS sequence"/>
</dbReference>
<evidence type="ECO:0000259" key="2">
    <source>
        <dbReference type="SMART" id="SM00181"/>
    </source>
</evidence>
<dbReference type="KEGG" id="cqu:CpipJ_CPIJ009517"/>
<evidence type="ECO:0000256" key="1">
    <source>
        <dbReference type="SAM" id="MobiDB-lite"/>
    </source>
</evidence>
<gene>
    <name evidence="4" type="primary">6042007</name>
    <name evidence="3" type="ORF">CpipJ_CPIJ009517</name>
</gene>
<reference evidence="3" key="1">
    <citation type="submission" date="2007-03" db="EMBL/GenBank/DDBJ databases">
        <title>Annotation of Culex pipiens quinquefasciatus.</title>
        <authorList>
            <consortium name="The Broad Institute Genome Sequencing Platform"/>
            <person name="Atkinson P.W."/>
            <person name="Hemingway J."/>
            <person name="Christensen B.M."/>
            <person name="Higgs S."/>
            <person name="Kodira C."/>
            <person name="Hannick L."/>
            <person name="Megy K."/>
            <person name="O'Leary S."/>
            <person name="Pearson M."/>
            <person name="Haas B.J."/>
            <person name="Mauceli E."/>
            <person name="Wortman J.R."/>
            <person name="Lee N.H."/>
            <person name="Guigo R."/>
            <person name="Stanke M."/>
            <person name="Alvarado L."/>
            <person name="Amedeo P."/>
            <person name="Antoine C.H."/>
            <person name="Arensburger P."/>
            <person name="Bidwell S.L."/>
            <person name="Crawford M."/>
            <person name="Camaro F."/>
            <person name="Devon K."/>
            <person name="Engels R."/>
            <person name="Hammond M."/>
            <person name="Howarth C."/>
            <person name="Koehrsen M."/>
            <person name="Lawson D."/>
            <person name="Montgomery P."/>
            <person name="Nene V."/>
            <person name="Nusbaum C."/>
            <person name="Puiu D."/>
            <person name="Romero-Severson J."/>
            <person name="Severson D.W."/>
            <person name="Shumway M."/>
            <person name="Sisk P."/>
            <person name="Stolte C."/>
            <person name="Zeng Q."/>
            <person name="Eisenstadt E."/>
            <person name="Fraser-Liggett C."/>
            <person name="Strausberg R."/>
            <person name="Galagan J."/>
            <person name="Birren B."/>
            <person name="Collins F.H."/>
        </authorList>
    </citation>
    <scope>NUCLEOTIDE SEQUENCE [LARGE SCALE GENOMIC DNA]</scope>
    <source>
        <strain evidence="3">JHB</strain>
    </source>
</reference>
<proteinExistence type="predicted"/>
<dbReference type="HOGENOM" id="CLU_362174_0_0_1"/>
<evidence type="ECO:0000313" key="3">
    <source>
        <dbReference type="EMBL" id="EDS33145.1"/>
    </source>
</evidence>
<feature type="domain" description="EGF-like" evidence="2">
    <location>
        <begin position="542"/>
        <end position="580"/>
    </location>
</feature>
<dbReference type="SMART" id="SM00181">
    <property type="entry name" value="EGF"/>
    <property type="match status" value="14"/>
</dbReference>
<feature type="domain" description="EGF-like" evidence="2">
    <location>
        <begin position="228"/>
        <end position="261"/>
    </location>
</feature>
<feature type="domain" description="EGF-like" evidence="2">
    <location>
        <begin position="616"/>
        <end position="647"/>
    </location>
</feature>
<feature type="domain" description="EGF-like" evidence="2">
    <location>
        <begin position="368"/>
        <end position="401"/>
    </location>
</feature>
<feature type="domain" description="EGF-like" evidence="2">
    <location>
        <begin position="403"/>
        <end position="433"/>
    </location>
</feature>
<evidence type="ECO:0000313" key="5">
    <source>
        <dbReference type="Proteomes" id="UP000002320"/>
    </source>
</evidence>
<reference evidence="4" key="2">
    <citation type="submission" date="2020-05" db="UniProtKB">
        <authorList>
            <consortium name="EnsemblMetazoa"/>
        </authorList>
    </citation>
    <scope>IDENTIFICATION</scope>
    <source>
        <strain evidence="4">JHB</strain>
    </source>
</reference>
<feature type="domain" description="EGF-like" evidence="2">
    <location>
        <begin position="193"/>
        <end position="226"/>
    </location>
</feature>
<dbReference type="VEuPathDB" id="VectorBase:CPIJ009517"/>
<sequence length="772" mass="84397">MLVFVANRRAKHGHRRVHRVGGTPYVNSWDEYVSRYSTCSYECFFISHHKQVHFGYYTKSCELAYLTESRLVCCEGYFDYGGDCYPVCKSGCPNGRCTGPDQCTCNEGYVNVLNECKPKCSSCENGRCVAPNECVCDEGFRKDSNAACVPSCKDACIGGLCDRDGHCACSKEQFFNPKLLEFGVRNGTVCTGRCDKPCQNGYCVGRNRCQCLNGYQPSKVDSFACTPVCDPSYVDCTGGVCVAPNTCICKTGYTLISGKCVPICDPECISGNCVSPGQCSCLSGYHKIQESDFECIPTCDPPCNNGKCVSPNTCECFHGFAGSLEVANRCEATCDSSYANCDNGTCVAPNYCKCNDGYMFQNGRCIPNCDPACINGECSSPNECSCLDGFTKNAEESNVCIPSCTPRCENGDCVAPNTCKCHRGFEMISKRCSPTCDPKYIESQNGRCIAPNVLLCDEGFALEYDSGSIRCAPSCNPSCTNARCLSNGLCQCFEGFIQSSEARNVCEPACDPSCVNSSCVRLNQCECWEGHQRVDDNACHPICDAAEMDCTFGSCIGVNVCLCSTGYALASSGNNTRYCSPTCSQPCNNGVCTAPNVCECHGGYNQTEFDEGCTPVCEESCENAICSAPDVCSCLEGFVPLNSTVCTVQSSYFRHPRTTLTTTGEKKKGFSLLKKFARLSFLLESCLSGGCQWIRGVFPKLWFKRFLPSQAKKRFTTKQHIRGLLIIKNKKFHDQDQGHGMSGNSENLRNKWPSGLRPGNMKNNIREREKER</sequence>
<keyword evidence="5" id="KW-1185">Reference proteome</keyword>
<dbReference type="EnsemblMetazoa" id="CPIJ009517-RA">
    <property type="protein sequence ID" value="CPIJ009517-PA"/>
    <property type="gene ID" value="CPIJ009517"/>
</dbReference>
<feature type="region of interest" description="Disordered" evidence="1">
    <location>
        <begin position="734"/>
        <end position="772"/>
    </location>
</feature>
<dbReference type="EMBL" id="DS232050">
    <property type="protein sequence ID" value="EDS33145.1"/>
    <property type="molecule type" value="Genomic_DNA"/>
</dbReference>
<dbReference type="PANTHER" id="PTHR24047:SF29">
    <property type="entry name" value="EATER-RELATED"/>
    <property type="match status" value="1"/>
</dbReference>